<dbReference type="EMBL" id="SLWL01000017">
    <property type="protein sequence ID" value="TCO09515.1"/>
    <property type="molecule type" value="Genomic_DNA"/>
</dbReference>
<dbReference type="OrthoDB" id="5372616at2"/>
<gene>
    <name evidence="3" type="ORF">EV666_11739</name>
</gene>
<proteinExistence type="predicted"/>
<protein>
    <submittedName>
        <fullName evidence="3">NitT/TauT family transport system substrate-binding protein</fullName>
    </submittedName>
</protein>
<organism evidence="3 4">
    <name type="scientific">Camelimonas lactis</name>
    <dbReference type="NCBI Taxonomy" id="659006"/>
    <lineage>
        <taxon>Bacteria</taxon>
        <taxon>Pseudomonadati</taxon>
        <taxon>Pseudomonadota</taxon>
        <taxon>Alphaproteobacteria</taxon>
        <taxon>Hyphomicrobiales</taxon>
        <taxon>Chelatococcaceae</taxon>
        <taxon>Camelimonas</taxon>
    </lineage>
</organism>
<dbReference type="Pfam" id="PF09084">
    <property type="entry name" value="NMT1"/>
    <property type="match status" value="1"/>
</dbReference>
<dbReference type="Proteomes" id="UP000294881">
    <property type="component" value="Unassembled WGS sequence"/>
</dbReference>
<dbReference type="PANTHER" id="PTHR31528:SF3">
    <property type="entry name" value="THIAMINE BIOSYNTHESIS PROTEIN HI_0357-RELATED"/>
    <property type="match status" value="1"/>
</dbReference>
<keyword evidence="4" id="KW-1185">Reference proteome</keyword>
<reference evidence="3 4" key="1">
    <citation type="submission" date="2019-03" db="EMBL/GenBank/DDBJ databases">
        <title>Genomic Encyclopedia of Type Strains, Phase IV (KMG-IV): sequencing the most valuable type-strain genomes for metagenomic binning, comparative biology and taxonomic classification.</title>
        <authorList>
            <person name="Goeker M."/>
        </authorList>
    </citation>
    <scope>NUCLEOTIDE SEQUENCE [LARGE SCALE GENOMIC DNA]</scope>
    <source>
        <strain evidence="3 4">DSM 22958</strain>
    </source>
</reference>
<keyword evidence="1" id="KW-1133">Transmembrane helix</keyword>
<sequence>MPGAGVITTGDIAPGRRLLRYLSAVWLALAAVCLTGLAPLAAAELRKVRFGTNWLAQAEHGGFYQALADGTYARHGLDVSIIPGGPQHNNRLLLAAGRLDFYMGGNMLQPFSAVAEGIPVKVIAAIFQRDPQVLMSRPGQGLDSWDDLKKARIFVGREGLASYFQWLKAEHGFREENTRPYTHNLAPFLADRASVTEGYVTSEPLAVEKQGGFRPNVFLLADHGFDTYSTTIETRADTVMRDPDLAQRFVDASILGWRNYLHGDPSAANALILKDNPDMTQEQIDFSRARMKQYGLVESGDALTLGIGAMTDARMESFFRRMAKAGLYRPDLDWRASYTLQFVNRGVGLEAKR</sequence>
<dbReference type="Gene3D" id="3.40.190.10">
    <property type="entry name" value="Periplasmic binding protein-like II"/>
    <property type="match status" value="2"/>
</dbReference>
<dbReference type="RefSeq" id="WP_132010215.1">
    <property type="nucleotide sequence ID" value="NZ_JBHUNN010000002.1"/>
</dbReference>
<dbReference type="PANTHER" id="PTHR31528">
    <property type="entry name" value="4-AMINO-5-HYDROXYMETHYL-2-METHYLPYRIMIDINE PHOSPHATE SYNTHASE THI11-RELATED"/>
    <property type="match status" value="1"/>
</dbReference>
<comment type="caution">
    <text evidence="3">The sequence shown here is derived from an EMBL/GenBank/DDBJ whole genome shotgun (WGS) entry which is preliminary data.</text>
</comment>
<dbReference type="SUPFAM" id="SSF53850">
    <property type="entry name" value="Periplasmic binding protein-like II"/>
    <property type="match status" value="1"/>
</dbReference>
<evidence type="ECO:0000313" key="3">
    <source>
        <dbReference type="EMBL" id="TCO09515.1"/>
    </source>
</evidence>
<evidence type="ECO:0000259" key="2">
    <source>
        <dbReference type="Pfam" id="PF09084"/>
    </source>
</evidence>
<keyword evidence="1" id="KW-0812">Transmembrane</keyword>
<feature type="domain" description="SsuA/THI5-like" evidence="2">
    <location>
        <begin position="58"/>
        <end position="267"/>
    </location>
</feature>
<dbReference type="InterPro" id="IPR027939">
    <property type="entry name" value="NMT1/THI5"/>
</dbReference>
<feature type="transmembrane region" description="Helical" evidence="1">
    <location>
        <begin position="24"/>
        <end position="43"/>
    </location>
</feature>
<evidence type="ECO:0000313" key="4">
    <source>
        <dbReference type="Proteomes" id="UP000294881"/>
    </source>
</evidence>
<dbReference type="GO" id="GO:0009228">
    <property type="term" value="P:thiamine biosynthetic process"/>
    <property type="evidence" value="ECO:0007669"/>
    <property type="project" value="InterPro"/>
</dbReference>
<name>A0A4R2GL01_9HYPH</name>
<evidence type="ECO:0000256" key="1">
    <source>
        <dbReference type="SAM" id="Phobius"/>
    </source>
</evidence>
<accession>A0A4R2GL01</accession>
<keyword evidence="1" id="KW-0472">Membrane</keyword>
<dbReference type="InterPro" id="IPR015168">
    <property type="entry name" value="SsuA/THI5"/>
</dbReference>
<dbReference type="AlphaFoldDB" id="A0A4R2GL01"/>